<dbReference type="InterPro" id="IPR001155">
    <property type="entry name" value="OxRdtase_FMN_N"/>
</dbReference>
<dbReference type="Pfam" id="PF00724">
    <property type="entry name" value="Oxidored_FMN"/>
    <property type="match status" value="1"/>
</dbReference>
<comment type="cofactor">
    <cofactor evidence="1">
        <name>FMN</name>
        <dbReference type="ChEBI" id="CHEBI:58210"/>
    </cofactor>
</comment>
<feature type="domain" description="NADH:flavin oxidoreductase/NADH oxidase N-terminal" evidence="4">
    <location>
        <begin position="7"/>
        <end position="334"/>
    </location>
</feature>
<protein>
    <recommendedName>
        <fullName evidence="4">NADH:flavin oxidoreductase/NADH oxidase N-terminal domain-containing protein</fullName>
    </recommendedName>
</protein>
<dbReference type="EMBL" id="KN823061">
    <property type="protein sequence ID" value="KIO24468.1"/>
    <property type="molecule type" value="Genomic_DNA"/>
</dbReference>
<evidence type="ECO:0000256" key="2">
    <source>
        <dbReference type="ARBA" id="ARBA00005979"/>
    </source>
</evidence>
<dbReference type="PANTHER" id="PTHR22893">
    <property type="entry name" value="NADH OXIDOREDUCTASE-RELATED"/>
    <property type="match status" value="1"/>
</dbReference>
<dbReference type="GO" id="GO:0010181">
    <property type="term" value="F:FMN binding"/>
    <property type="evidence" value="ECO:0007669"/>
    <property type="project" value="InterPro"/>
</dbReference>
<dbReference type="HOGENOM" id="CLU_012153_0_0_1"/>
<dbReference type="InterPro" id="IPR013785">
    <property type="entry name" value="Aldolase_TIM"/>
</dbReference>
<keyword evidence="3" id="KW-0560">Oxidoreductase</keyword>
<dbReference type="SUPFAM" id="SSF51395">
    <property type="entry name" value="FMN-linked oxidoreductases"/>
    <property type="match status" value="1"/>
</dbReference>
<dbReference type="GO" id="GO:0005829">
    <property type="term" value="C:cytosol"/>
    <property type="evidence" value="ECO:0007669"/>
    <property type="project" value="UniProtKB-ARBA"/>
</dbReference>
<dbReference type="Gene3D" id="3.20.20.70">
    <property type="entry name" value="Aldolase class I"/>
    <property type="match status" value="1"/>
</dbReference>
<keyword evidence="6" id="KW-1185">Reference proteome</keyword>
<evidence type="ECO:0000313" key="5">
    <source>
        <dbReference type="EMBL" id="KIO24468.1"/>
    </source>
</evidence>
<dbReference type="GO" id="GO:0016628">
    <property type="term" value="F:oxidoreductase activity, acting on the CH-CH group of donors, NAD or NADP as acceptor"/>
    <property type="evidence" value="ECO:0007669"/>
    <property type="project" value="UniProtKB-ARBA"/>
</dbReference>
<dbReference type="PANTHER" id="PTHR22893:SF91">
    <property type="entry name" value="NADPH DEHYDROGENASE 2-RELATED"/>
    <property type="match status" value="1"/>
</dbReference>
<name>A0A0C3KSM6_9AGAM</name>
<dbReference type="InterPro" id="IPR045247">
    <property type="entry name" value="Oye-like"/>
</dbReference>
<dbReference type="Proteomes" id="UP000054248">
    <property type="component" value="Unassembled WGS sequence"/>
</dbReference>
<evidence type="ECO:0000313" key="6">
    <source>
        <dbReference type="Proteomes" id="UP000054248"/>
    </source>
</evidence>
<reference evidence="5 6" key="1">
    <citation type="submission" date="2014-04" db="EMBL/GenBank/DDBJ databases">
        <authorList>
            <consortium name="DOE Joint Genome Institute"/>
            <person name="Kuo A."/>
            <person name="Girlanda M."/>
            <person name="Perotto S."/>
            <person name="Kohler A."/>
            <person name="Nagy L.G."/>
            <person name="Floudas D."/>
            <person name="Copeland A."/>
            <person name="Barry K.W."/>
            <person name="Cichocki N."/>
            <person name="Veneault-Fourrey C."/>
            <person name="LaButti K."/>
            <person name="Lindquist E.A."/>
            <person name="Lipzen A."/>
            <person name="Lundell T."/>
            <person name="Morin E."/>
            <person name="Murat C."/>
            <person name="Sun H."/>
            <person name="Tunlid A."/>
            <person name="Henrissat B."/>
            <person name="Grigoriev I.V."/>
            <person name="Hibbett D.S."/>
            <person name="Martin F."/>
            <person name="Nordberg H.P."/>
            <person name="Cantor M.N."/>
            <person name="Hua S.X."/>
        </authorList>
    </citation>
    <scope>NUCLEOTIDE SEQUENCE [LARGE SCALE GENOMIC DNA]</scope>
    <source>
        <strain evidence="5 6">MUT 4182</strain>
    </source>
</reference>
<gene>
    <name evidence="5" type="ORF">M407DRAFT_212865</name>
</gene>
<dbReference type="STRING" id="1051891.A0A0C3KSM6"/>
<dbReference type="FunFam" id="3.20.20.70:FF:000059">
    <property type="entry name" value="N-ethylmaleimide reductase, FMN-linked"/>
    <property type="match status" value="1"/>
</dbReference>
<accession>A0A0C3KSM6</accession>
<dbReference type="AlphaFoldDB" id="A0A0C3KSM6"/>
<organism evidence="5 6">
    <name type="scientific">Tulasnella calospora MUT 4182</name>
    <dbReference type="NCBI Taxonomy" id="1051891"/>
    <lineage>
        <taxon>Eukaryota</taxon>
        <taxon>Fungi</taxon>
        <taxon>Dikarya</taxon>
        <taxon>Basidiomycota</taxon>
        <taxon>Agaricomycotina</taxon>
        <taxon>Agaricomycetes</taxon>
        <taxon>Cantharellales</taxon>
        <taxon>Tulasnellaceae</taxon>
        <taxon>Tulasnella</taxon>
    </lineage>
</organism>
<evidence type="ECO:0000256" key="3">
    <source>
        <dbReference type="ARBA" id="ARBA00023002"/>
    </source>
</evidence>
<proteinExistence type="inferred from homology"/>
<comment type="similarity">
    <text evidence="2">Belongs to the NADH:flavin oxidoreductase/NADH oxidase family.</text>
</comment>
<dbReference type="OrthoDB" id="276546at2759"/>
<reference evidence="6" key="2">
    <citation type="submission" date="2015-01" db="EMBL/GenBank/DDBJ databases">
        <title>Evolutionary Origins and Diversification of the Mycorrhizal Mutualists.</title>
        <authorList>
            <consortium name="DOE Joint Genome Institute"/>
            <consortium name="Mycorrhizal Genomics Consortium"/>
            <person name="Kohler A."/>
            <person name="Kuo A."/>
            <person name="Nagy L.G."/>
            <person name="Floudas D."/>
            <person name="Copeland A."/>
            <person name="Barry K.W."/>
            <person name="Cichocki N."/>
            <person name="Veneault-Fourrey C."/>
            <person name="LaButti K."/>
            <person name="Lindquist E.A."/>
            <person name="Lipzen A."/>
            <person name="Lundell T."/>
            <person name="Morin E."/>
            <person name="Murat C."/>
            <person name="Riley R."/>
            <person name="Ohm R."/>
            <person name="Sun H."/>
            <person name="Tunlid A."/>
            <person name="Henrissat B."/>
            <person name="Grigoriev I.V."/>
            <person name="Hibbett D.S."/>
            <person name="Martin F."/>
        </authorList>
    </citation>
    <scope>NUCLEOTIDE SEQUENCE [LARGE SCALE GENOMIC DNA]</scope>
    <source>
        <strain evidence="6">MUT 4182</strain>
    </source>
</reference>
<evidence type="ECO:0000259" key="4">
    <source>
        <dbReference type="Pfam" id="PF00724"/>
    </source>
</evidence>
<sequence>MTLSALQLFSPLPLGDLTLSHRIVMAPMTRIRADEGGVHHEIAVEYYGQRATSGGLLISEGTFISEEAGGIRNVPGIYTAAQVSAWRTVTSEVHSKGGYIFCQLWALGRAASIDVIGPLGYKVVSASNLPLKDGIVPEPLGKDDINRYVEAYAKAAKNAIEAGFDGVEIHNANGYLLDQFLQTNTNIRNDEYGGSIENRSRFSLEVVKAVTEVIGQERVGVRFSPFNPFQGMRMEDPYPTFTYIITQIRELYPRLGYVHFVEGDATKGDSTDFARKIWSSHDEELARSIFISCGGYTTEKAAEVVTEKGGAVAFAKSFIGNPDLVARIQHGLPLAIHDRKTVYLNGPKAYQGYTDYTPAVLPESKL</sequence>
<evidence type="ECO:0000256" key="1">
    <source>
        <dbReference type="ARBA" id="ARBA00001917"/>
    </source>
</evidence>
<dbReference type="CDD" id="cd02933">
    <property type="entry name" value="OYE_like_FMN"/>
    <property type="match status" value="1"/>
</dbReference>